<sequence length="398" mass="43607">MEALAYRILQIGELGSLALAWAVLFVSAAAALAFTKYELKLSRPAYFLITGLSFLLCAMTSLFALGIQDAIKNDYLAAIVALSYGSLIPIGALAGISAAARSNDAYGTRDKWFLSFVPFANLALLFAASLERPESGIPRVVRSIVLVTLGVLMMGAAEGVSRWVERQAAQAADGAQNDAQLQDKVIRYEVQNNGLEASLKEAAEAIPVPAKLDAITSLKAVEVDKETFRYVYEISDKNANFSSSWQDIMTNRWCKSPDFKAMIDLGATVEGKYVSQDGQQLASLRVSTALCEQWRSQFQKAMEDAANAIKGPTKLDEVTTLMGADYKDGTFSYYYTFALLPRDPAWKEYMKNRWCQTDQFKAMMAVDLDIRGVYTTETNAPIGEVLVNSRICGTSALN</sequence>
<evidence type="ECO:0000313" key="3">
    <source>
        <dbReference type="Proteomes" id="UP000078507"/>
    </source>
</evidence>
<dbReference type="AlphaFoldDB" id="A0A178YDX1"/>
<dbReference type="Proteomes" id="UP000078507">
    <property type="component" value="Unassembled WGS sequence"/>
</dbReference>
<keyword evidence="1" id="KW-0812">Transmembrane</keyword>
<feature type="transmembrane region" description="Helical" evidence="1">
    <location>
        <begin position="79"/>
        <end position="100"/>
    </location>
</feature>
<accession>A0A178YDX1</accession>
<feature type="transmembrane region" description="Helical" evidence="1">
    <location>
        <begin position="14"/>
        <end position="34"/>
    </location>
</feature>
<protein>
    <submittedName>
        <fullName evidence="2">Uncharacterized protein</fullName>
    </submittedName>
</protein>
<dbReference type="EMBL" id="LNQB01000071">
    <property type="protein sequence ID" value="OAP45617.1"/>
    <property type="molecule type" value="Genomic_DNA"/>
</dbReference>
<organism evidence="2 3">
    <name type="scientific">Sinorhizobium saheli</name>
    <dbReference type="NCBI Taxonomy" id="36856"/>
    <lineage>
        <taxon>Bacteria</taxon>
        <taxon>Pseudomonadati</taxon>
        <taxon>Pseudomonadota</taxon>
        <taxon>Alphaproteobacteria</taxon>
        <taxon>Hyphomicrobiales</taxon>
        <taxon>Rhizobiaceae</taxon>
        <taxon>Sinorhizobium/Ensifer group</taxon>
        <taxon>Sinorhizobium</taxon>
    </lineage>
</organism>
<feature type="transmembrane region" description="Helical" evidence="1">
    <location>
        <begin position="112"/>
        <end position="130"/>
    </location>
</feature>
<evidence type="ECO:0000313" key="2">
    <source>
        <dbReference type="EMBL" id="OAP45617.1"/>
    </source>
</evidence>
<reference evidence="2 3" key="1">
    <citation type="submission" date="2015-11" db="EMBL/GenBank/DDBJ databases">
        <title>Ensifer anhuiense sp. nov., an effective nitrogen fixation bacterium with Glycine soja.</title>
        <authorList>
            <person name="Yan H."/>
            <person name="Chen W."/>
        </authorList>
    </citation>
    <scope>NUCLEOTIDE SEQUENCE [LARGE SCALE GENOMIC DNA]</scope>
    <source>
        <strain evidence="2 3">LMG 7837</strain>
    </source>
</reference>
<feature type="transmembrane region" description="Helical" evidence="1">
    <location>
        <begin position="46"/>
        <end position="67"/>
    </location>
</feature>
<name>A0A178YDX1_SINSA</name>
<evidence type="ECO:0000256" key="1">
    <source>
        <dbReference type="SAM" id="Phobius"/>
    </source>
</evidence>
<comment type="caution">
    <text evidence="2">The sequence shown here is derived from an EMBL/GenBank/DDBJ whole genome shotgun (WGS) entry which is preliminary data.</text>
</comment>
<keyword evidence="3" id="KW-1185">Reference proteome</keyword>
<keyword evidence="1" id="KW-0472">Membrane</keyword>
<proteinExistence type="predicted"/>
<keyword evidence="1" id="KW-1133">Transmembrane helix</keyword>
<gene>
    <name evidence="2" type="ORF">ATB98_11235</name>
</gene>